<dbReference type="Pfam" id="PF20043">
    <property type="entry name" value="DUF6445"/>
    <property type="match status" value="1"/>
</dbReference>
<dbReference type="InterPro" id="IPR045617">
    <property type="entry name" value="DUF6445"/>
</dbReference>
<dbReference type="RefSeq" id="YP_717719.1">
    <property type="nucleotide sequence ID" value="NC_008296.2"/>
</dbReference>
<evidence type="ECO:0000313" key="2">
    <source>
        <dbReference type="Proteomes" id="UP000000909"/>
    </source>
</evidence>
<dbReference type="OrthoDB" id="26407at10239"/>
<keyword evidence="2" id="KW-1185">Reference proteome</keyword>
<protein>
    <submittedName>
        <fullName evidence="1">Gp52</fullName>
    </submittedName>
</protein>
<evidence type="ECO:0000313" key="1">
    <source>
        <dbReference type="EMBL" id="ABA47021.1"/>
    </source>
</evidence>
<organism evidence="1 2">
    <name type="scientific">Synechococcus phage syn9</name>
    <dbReference type="NCBI Taxonomy" id="382359"/>
    <lineage>
        <taxon>Viruses</taxon>
        <taxon>Duplodnaviria</taxon>
        <taxon>Heunggongvirae</taxon>
        <taxon>Uroviricota</taxon>
        <taxon>Caudoviricetes</taxon>
        <taxon>Pantevenvirales</taxon>
        <taxon>Kyanoviridae</taxon>
        <taxon>Ormenosvirus</taxon>
        <taxon>Ormenosvirus syn9</taxon>
    </lineage>
</organism>
<reference evidence="1 2" key="1">
    <citation type="journal article" date="2007" name="Environ. Microbiol.">
        <title>Genomic and structural analysis of Syn9, a cyanophage infecting marine Prochlorococcus and Synechococcus.</title>
        <authorList>
            <person name="Weigele P.R."/>
            <person name="Pope W.H."/>
            <person name="Pedulla M.L."/>
            <person name="Houtz J.M."/>
            <person name="Smith A.L."/>
            <person name="Conway J.F."/>
            <person name="King J."/>
            <person name="Hatfull G.F."/>
            <person name="Lawrence J.G."/>
            <person name="Hendrix R.W."/>
        </authorList>
    </citation>
    <scope>NUCLEOTIDE SEQUENCE</scope>
</reference>
<dbReference type="EMBL" id="DQ149023">
    <property type="protein sequence ID" value="ABA47021.1"/>
    <property type="molecule type" value="Genomic_DNA"/>
</dbReference>
<organismHost>
    <name type="scientific">Synechococcus</name>
    <dbReference type="NCBI Taxonomy" id="1129"/>
</organismHost>
<sequence length="203" mass="24227">MIPNITVDNFFENPTLVRSFALQQEFFKGDRGNWPGLRTKFVDELDNVFFHQFCAKLMSFLPKQYNSFRYMEAGFQLIDETYGSGWVHDDDVKYNVAGLIYLNPDQKRQDCGTTFYDHQMDINGEDYAEMFRLEVNSDDPEDRNKYEKYRREHRRQWTPSITVENRFNRCNIFNSKTWHSADNFFGTDRESSRLTMVFFGEAV</sequence>
<dbReference type="Gene3D" id="2.60.120.620">
    <property type="entry name" value="q2cbj1_9rhob like domain"/>
    <property type="match status" value="1"/>
</dbReference>
<accession>Q0QZH6</accession>
<proteinExistence type="predicted"/>
<dbReference type="Proteomes" id="UP000000909">
    <property type="component" value="Segment"/>
</dbReference>
<dbReference type="KEGG" id="vg:4239111"/>
<dbReference type="GeneID" id="4239111"/>
<name>Q0QZH6_BPSYS</name>